<sequence>MLFNSIHFTSKRVIRYLEKILGILQDKTLTLHNILIIQNNSTVSQRGGRRKTTATGFNSRTFPSAHFLSHSFFVCLFVCFC</sequence>
<proteinExistence type="predicted"/>
<name>A0A0E9X529_ANGAN</name>
<dbReference type="EMBL" id="GBXM01010765">
    <property type="protein sequence ID" value="JAH97812.1"/>
    <property type="molecule type" value="Transcribed_RNA"/>
</dbReference>
<accession>A0A0E9X529</accession>
<reference evidence="1" key="1">
    <citation type="submission" date="2014-11" db="EMBL/GenBank/DDBJ databases">
        <authorList>
            <person name="Amaro Gonzalez C."/>
        </authorList>
    </citation>
    <scope>NUCLEOTIDE SEQUENCE</scope>
</reference>
<reference evidence="1" key="2">
    <citation type="journal article" date="2015" name="Fish Shellfish Immunol.">
        <title>Early steps in the European eel (Anguilla anguilla)-Vibrio vulnificus interaction in the gills: Role of the RtxA13 toxin.</title>
        <authorList>
            <person name="Callol A."/>
            <person name="Pajuelo D."/>
            <person name="Ebbesson L."/>
            <person name="Teles M."/>
            <person name="MacKenzie S."/>
            <person name="Amaro C."/>
        </authorList>
    </citation>
    <scope>NUCLEOTIDE SEQUENCE</scope>
</reference>
<protein>
    <submittedName>
        <fullName evidence="1">Uncharacterized protein</fullName>
    </submittedName>
</protein>
<evidence type="ECO:0000313" key="1">
    <source>
        <dbReference type="EMBL" id="JAH97812.1"/>
    </source>
</evidence>
<organism evidence="1">
    <name type="scientific">Anguilla anguilla</name>
    <name type="common">European freshwater eel</name>
    <name type="synonym">Muraena anguilla</name>
    <dbReference type="NCBI Taxonomy" id="7936"/>
    <lineage>
        <taxon>Eukaryota</taxon>
        <taxon>Metazoa</taxon>
        <taxon>Chordata</taxon>
        <taxon>Craniata</taxon>
        <taxon>Vertebrata</taxon>
        <taxon>Euteleostomi</taxon>
        <taxon>Actinopterygii</taxon>
        <taxon>Neopterygii</taxon>
        <taxon>Teleostei</taxon>
        <taxon>Anguilliformes</taxon>
        <taxon>Anguillidae</taxon>
        <taxon>Anguilla</taxon>
    </lineage>
</organism>
<dbReference type="AlphaFoldDB" id="A0A0E9X529"/>